<name>A0A3N4KSK4_9PEZI</name>
<dbReference type="AlphaFoldDB" id="A0A3N4KSK4"/>
<evidence type="ECO:0000313" key="2">
    <source>
        <dbReference type="Proteomes" id="UP000277580"/>
    </source>
</evidence>
<sequence>MYVRAIPSIFGRQNKEPDASRSGSFYQEVWTLYTENTHYGASLAWCFLVSRRSTRLMLIHS</sequence>
<evidence type="ECO:0000313" key="1">
    <source>
        <dbReference type="EMBL" id="RPB13500.1"/>
    </source>
</evidence>
<reference evidence="1 2" key="1">
    <citation type="journal article" date="2018" name="Nat. Ecol. Evol.">
        <title>Pezizomycetes genomes reveal the molecular basis of ectomycorrhizal truffle lifestyle.</title>
        <authorList>
            <person name="Murat C."/>
            <person name="Payen T."/>
            <person name="Noel B."/>
            <person name="Kuo A."/>
            <person name="Morin E."/>
            <person name="Chen J."/>
            <person name="Kohler A."/>
            <person name="Krizsan K."/>
            <person name="Balestrini R."/>
            <person name="Da Silva C."/>
            <person name="Montanini B."/>
            <person name="Hainaut M."/>
            <person name="Levati E."/>
            <person name="Barry K.W."/>
            <person name="Belfiori B."/>
            <person name="Cichocki N."/>
            <person name="Clum A."/>
            <person name="Dockter R.B."/>
            <person name="Fauchery L."/>
            <person name="Guy J."/>
            <person name="Iotti M."/>
            <person name="Le Tacon F."/>
            <person name="Lindquist E.A."/>
            <person name="Lipzen A."/>
            <person name="Malagnac F."/>
            <person name="Mello A."/>
            <person name="Molinier V."/>
            <person name="Miyauchi S."/>
            <person name="Poulain J."/>
            <person name="Riccioni C."/>
            <person name="Rubini A."/>
            <person name="Sitrit Y."/>
            <person name="Splivallo R."/>
            <person name="Traeger S."/>
            <person name="Wang M."/>
            <person name="Zifcakova L."/>
            <person name="Wipf D."/>
            <person name="Zambonelli A."/>
            <person name="Paolocci F."/>
            <person name="Nowrousian M."/>
            <person name="Ottonello S."/>
            <person name="Baldrian P."/>
            <person name="Spatafora J.W."/>
            <person name="Henrissat B."/>
            <person name="Nagy L.G."/>
            <person name="Aury J.M."/>
            <person name="Wincker P."/>
            <person name="Grigoriev I.V."/>
            <person name="Bonfante P."/>
            <person name="Martin F.M."/>
        </authorList>
    </citation>
    <scope>NUCLEOTIDE SEQUENCE [LARGE SCALE GENOMIC DNA]</scope>
    <source>
        <strain evidence="1 2">CCBAS932</strain>
    </source>
</reference>
<dbReference type="Proteomes" id="UP000277580">
    <property type="component" value="Unassembled WGS sequence"/>
</dbReference>
<gene>
    <name evidence="1" type="ORF">P167DRAFT_102070</name>
</gene>
<organism evidence="1 2">
    <name type="scientific">Morchella conica CCBAS932</name>
    <dbReference type="NCBI Taxonomy" id="1392247"/>
    <lineage>
        <taxon>Eukaryota</taxon>
        <taxon>Fungi</taxon>
        <taxon>Dikarya</taxon>
        <taxon>Ascomycota</taxon>
        <taxon>Pezizomycotina</taxon>
        <taxon>Pezizomycetes</taxon>
        <taxon>Pezizales</taxon>
        <taxon>Morchellaceae</taxon>
        <taxon>Morchella</taxon>
    </lineage>
</organism>
<dbReference type="EMBL" id="ML119122">
    <property type="protein sequence ID" value="RPB13500.1"/>
    <property type="molecule type" value="Genomic_DNA"/>
</dbReference>
<dbReference type="InParanoid" id="A0A3N4KSK4"/>
<protein>
    <submittedName>
        <fullName evidence="1">Uncharacterized protein</fullName>
    </submittedName>
</protein>
<proteinExistence type="predicted"/>
<keyword evidence="2" id="KW-1185">Reference proteome</keyword>
<accession>A0A3N4KSK4</accession>